<accession>A0AAJ5ING1</accession>
<dbReference type="AlphaFoldDB" id="A0AAJ5ING1"/>
<dbReference type="Proteomes" id="UP001058744">
    <property type="component" value="Chromosome"/>
</dbReference>
<organism evidence="1 2">
    <name type="scientific">Pseudomonas asiatica</name>
    <dbReference type="NCBI Taxonomy" id="2219225"/>
    <lineage>
        <taxon>Bacteria</taxon>
        <taxon>Pseudomonadati</taxon>
        <taxon>Pseudomonadota</taxon>
        <taxon>Gammaproteobacteria</taxon>
        <taxon>Pseudomonadales</taxon>
        <taxon>Pseudomonadaceae</taxon>
        <taxon>Pseudomonas</taxon>
    </lineage>
</organism>
<reference evidence="1" key="1">
    <citation type="submission" date="2022-07" db="EMBL/GenBank/DDBJ databases">
        <title>Complete genome of MD9.</title>
        <authorList>
            <person name="Cao G."/>
        </authorList>
    </citation>
    <scope>NUCLEOTIDE SEQUENCE</scope>
    <source>
        <strain evidence="1">MD9</strain>
    </source>
</reference>
<name>A0AAJ5ING1_9PSED</name>
<protein>
    <submittedName>
        <fullName evidence="1">Uncharacterized protein</fullName>
    </submittedName>
</protein>
<gene>
    <name evidence="1" type="ORF">NOV18_08655</name>
</gene>
<sequence length="215" mass="24632">MSKILKDFIVSCVIESDYVALGSLKEQEGDVLDSIYLPMSRELRAAELMMGRHTLQYVYTDAQRRTLIELARVFGTVHVLKGVTNFALPNDLALAEHFLSSGEFDRNCGYEIRNFATAAARQGQVEVVRKIVGWMLENLRKADLPELIYEIYEVDNDPWIFRKMYETGLLVTVLNAARIGRFGILPALLNDLNEMQELEKLEVLTAIFRKRTRRA</sequence>
<dbReference type="EMBL" id="CP101700">
    <property type="protein sequence ID" value="UUC20534.1"/>
    <property type="molecule type" value="Genomic_DNA"/>
</dbReference>
<proteinExistence type="predicted"/>
<evidence type="ECO:0000313" key="2">
    <source>
        <dbReference type="Proteomes" id="UP001058744"/>
    </source>
</evidence>
<evidence type="ECO:0000313" key="1">
    <source>
        <dbReference type="EMBL" id="UUC20534.1"/>
    </source>
</evidence>
<dbReference type="RefSeq" id="WP_256381996.1">
    <property type="nucleotide sequence ID" value="NZ_CP101700.1"/>
</dbReference>